<feature type="domain" description="Solute-binding protein family 5" evidence="5">
    <location>
        <begin position="70"/>
        <end position="418"/>
    </location>
</feature>
<dbReference type="PIRSF" id="PIRSF002741">
    <property type="entry name" value="MppA"/>
    <property type="match status" value="1"/>
</dbReference>
<evidence type="ECO:0000256" key="1">
    <source>
        <dbReference type="ARBA" id="ARBA00004418"/>
    </source>
</evidence>
<geneLocation type="plasmid" evidence="7 8">
    <name>p2</name>
</geneLocation>
<dbReference type="KEGG" id="abf:AMK58_23475"/>
<dbReference type="InterPro" id="IPR030678">
    <property type="entry name" value="Peptide/Ni-bd"/>
</dbReference>
<dbReference type="RefSeq" id="WP_035682368.1">
    <property type="nucleotide sequence ID" value="NZ_CP012916.1"/>
</dbReference>
<reference evidence="7 8" key="1">
    <citation type="submission" date="2018-09" db="EMBL/GenBank/DDBJ databases">
        <title>Whole genome based analysis of evolution and adaptive divergence in Indian and Brazilian strains of Azospirillum brasilense.</title>
        <authorList>
            <person name="Singh C."/>
            <person name="Tripathi A.K."/>
        </authorList>
    </citation>
    <scope>NUCLEOTIDE SEQUENCE [LARGE SCALE GENOMIC DNA]</scope>
    <source>
        <strain evidence="7 8">MTCC4038</strain>
        <plasmid evidence="7 8">p2</plasmid>
    </source>
</reference>
<dbReference type="PROSITE" id="PS01040">
    <property type="entry name" value="SBP_BACTERIAL_5"/>
    <property type="match status" value="1"/>
</dbReference>
<keyword evidence="3 4" id="KW-0732">Signal</keyword>
<feature type="signal peptide" evidence="4">
    <location>
        <begin position="1"/>
        <end position="25"/>
    </location>
</feature>
<feature type="chain" id="PRO_5030012867" evidence="4">
    <location>
        <begin position="26"/>
        <end position="500"/>
    </location>
</feature>
<evidence type="ECO:0000313" key="7">
    <source>
        <dbReference type="EMBL" id="QCO12185.1"/>
    </source>
</evidence>
<keyword evidence="9" id="KW-1185">Reference proteome</keyword>
<gene>
    <name evidence="7" type="ORF">D3868_24445</name>
    <name evidence="6" type="ORF">SIM66_30415</name>
</gene>
<dbReference type="CDD" id="cd08503">
    <property type="entry name" value="PBP2_NikA_DppA_OppA_like_17"/>
    <property type="match status" value="1"/>
</dbReference>
<dbReference type="Gene3D" id="3.10.105.10">
    <property type="entry name" value="Dipeptide-binding Protein, Domain 3"/>
    <property type="match status" value="1"/>
</dbReference>
<comment type="similarity">
    <text evidence="2">Belongs to the bacterial solute-binding protein 5 family.</text>
</comment>
<protein>
    <submittedName>
        <fullName evidence="7">ABC transporter substrate-binding protein</fullName>
    </submittedName>
</protein>
<dbReference type="Pfam" id="PF00496">
    <property type="entry name" value="SBP_bac_5"/>
    <property type="match status" value="1"/>
</dbReference>
<evidence type="ECO:0000259" key="5">
    <source>
        <dbReference type="Pfam" id="PF00496"/>
    </source>
</evidence>
<dbReference type="Proteomes" id="UP000298774">
    <property type="component" value="Plasmid p2"/>
</dbReference>
<evidence type="ECO:0000256" key="3">
    <source>
        <dbReference type="ARBA" id="ARBA00022729"/>
    </source>
</evidence>
<dbReference type="PANTHER" id="PTHR30290">
    <property type="entry name" value="PERIPLASMIC BINDING COMPONENT OF ABC TRANSPORTER"/>
    <property type="match status" value="1"/>
</dbReference>
<dbReference type="SUPFAM" id="SSF53850">
    <property type="entry name" value="Periplasmic binding protein-like II"/>
    <property type="match status" value="1"/>
</dbReference>
<name>A0A0P0FBW5_AZOBR</name>
<dbReference type="InterPro" id="IPR023765">
    <property type="entry name" value="SBP_5_CS"/>
</dbReference>
<keyword evidence="7" id="KW-0614">Plasmid</keyword>
<evidence type="ECO:0000313" key="9">
    <source>
        <dbReference type="Proteomes" id="UP001277471"/>
    </source>
</evidence>
<dbReference type="Gene3D" id="3.40.190.10">
    <property type="entry name" value="Periplasmic binding protein-like II"/>
    <property type="match status" value="1"/>
</dbReference>
<dbReference type="AlphaFoldDB" id="A0A0P0FBW5"/>
<dbReference type="EMBL" id="CP032341">
    <property type="protein sequence ID" value="QCO12185.1"/>
    <property type="molecule type" value="Genomic_DNA"/>
</dbReference>
<evidence type="ECO:0000313" key="8">
    <source>
        <dbReference type="Proteomes" id="UP000298774"/>
    </source>
</evidence>
<organism evidence="7 8">
    <name type="scientific">Azospirillum brasilense</name>
    <dbReference type="NCBI Taxonomy" id="192"/>
    <lineage>
        <taxon>Bacteria</taxon>
        <taxon>Pseudomonadati</taxon>
        <taxon>Pseudomonadota</taxon>
        <taxon>Alphaproteobacteria</taxon>
        <taxon>Rhodospirillales</taxon>
        <taxon>Azospirillaceae</taxon>
        <taxon>Azospirillum</taxon>
    </lineage>
</organism>
<comment type="subcellular location">
    <subcellularLocation>
        <location evidence="1">Periplasm</location>
    </subcellularLocation>
</comment>
<dbReference type="InterPro" id="IPR000914">
    <property type="entry name" value="SBP_5_dom"/>
</dbReference>
<evidence type="ECO:0000256" key="4">
    <source>
        <dbReference type="SAM" id="SignalP"/>
    </source>
</evidence>
<dbReference type="GO" id="GO:0030288">
    <property type="term" value="C:outer membrane-bounded periplasmic space"/>
    <property type="evidence" value="ECO:0007669"/>
    <property type="project" value="UniProtKB-ARBA"/>
</dbReference>
<dbReference type="GO" id="GO:1904680">
    <property type="term" value="F:peptide transmembrane transporter activity"/>
    <property type="evidence" value="ECO:0007669"/>
    <property type="project" value="TreeGrafter"/>
</dbReference>
<sequence length="500" mass="54439">MVKRLVARAVLSAFLLSGTALSAQAAGTLKVAVDSNLNTLDPAKMKGGQEYVAAYLLFNGLTAIAADMTLKPDLAERWEHSADLKTWTFFLKKGVKFHSGREMDAEDVLATITRIQDKATGSTARVNFEIVESMKAVDSHTVEFTLKSPYSGFAELFGERQARIVPRDALDTLASNPVGTGPFQFVSFAPGDRMVVKRNPTYFEAGLPKLDEVVIRILPETASQVAALTTGELDLAWNLPPEAVDKVKATSNLKAEAVPTSTWDGVIMNGTTKPFDDVRVRRAVATALDKQAITQIALFGYGTPTHSPIPPSHPYFNKDLPIAKGDPAAAKKMLAEAGYPNGFEVTLYTPAGRATRERLGLAVRELLKPAGITVNVQRVPFDVFLKDIEGKAGFYIDGFFSRPTIDTSVYPWYHSRGSWNAALWNYTNPAMDKLLDGARQASSEEEAKKLYGEVQALAVQDAPGVIPYVINHVNGVSARVQGFTSHPMMFLDLRNVSVGQ</sequence>
<evidence type="ECO:0000256" key="2">
    <source>
        <dbReference type="ARBA" id="ARBA00005695"/>
    </source>
</evidence>
<dbReference type="GeneID" id="56450721"/>
<accession>A0A0P0FBW5</accession>
<evidence type="ECO:0000313" key="6">
    <source>
        <dbReference type="EMBL" id="MDX5955490.1"/>
    </source>
</evidence>
<dbReference type="InterPro" id="IPR039424">
    <property type="entry name" value="SBP_5"/>
</dbReference>
<dbReference type="Proteomes" id="UP001277471">
    <property type="component" value="Unassembled WGS sequence"/>
</dbReference>
<dbReference type="GO" id="GO:0015833">
    <property type="term" value="P:peptide transport"/>
    <property type="evidence" value="ECO:0007669"/>
    <property type="project" value="TreeGrafter"/>
</dbReference>
<dbReference type="Gene3D" id="3.90.76.10">
    <property type="entry name" value="Dipeptide-binding Protein, Domain 1"/>
    <property type="match status" value="1"/>
</dbReference>
<dbReference type="EMBL" id="JAWXYC010000005">
    <property type="protein sequence ID" value="MDX5955490.1"/>
    <property type="molecule type" value="Genomic_DNA"/>
</dbReference>
<proteinExistence type="inferred from homology"/>
<reference evidence="6 9" key="2">
    <citation type="submission" date="2023-11" db="EMBL/GenBank/DDBJ databases">
        <title>MicrobeMod: A computational toolkit for identifying prokaryotic methylation and restriction-modification with nanopore sequencing.</title>
        <authorList>
            <person name="Crits-Christoph A."/>
            <person name="Kang S.C."/>
            <person name="Lee H."/>
            <person name="Ostrov N."/>
        </authorList>
    </citation>
    <scope>NUCLEOTIDE SEQUENCE [LARGE SCALE GENOMIC DNA]</scope>
    <source>
        <strain evidence="6 9">ATCC 29145</strain>
    </source>
</reference>
<dbReference type="GO" id="GO:0043190">
    <property type="term" value="C:ATP-binding cassette (ABC) transporter complex"/>
    <property type="evidence" value="ECO:0007669"/>
    <property type="project" value="InterPro"/>
</dbReference>
<dbReference type="PANTHER" id="PTHR30290:SF38">
    <property type="entry name" value="D,D-DIPEPTIDE-BINDING PERIPLASMIC PROTEIN DDPA-RELATED"/>
    <property type="match status" value="1"/>
</dbReference>